<reference evidence="2" key="2">
    <citation type="journal article" date="2019" name="Mol. Plant Microbe Interact.">
        <title>Genome sequence resources for four phytopathogenic fungi from the Colletotrichum orbiculare species complex.</title>
        <authorList>
            <person name="Gan P."/>
            <person name="Tsushima A."/>
            <person name="Narusaka M."/>
            <person name="Narusaka Y."/>
            <person name="Takano Y."/>
            <person name="Kubo Y."/>
            <person name="Shirasu K."/>
        </authorList>
    </citation>
    <scope>GENOME REANNOTATION</scope>
    <source>
        <strain evidence="2">104-T / ATCC 96160 / CBS 514.97 / LARS 414 / MAFF 240422</strain>
    </source>
</reference>
<dbReference type="EMBL" id="AMCV02000013">
    <property type="protein sequence ID" value="TDZ21819.1"/>
    <property type="molecule type" value="Genomic_DNA"/>
</dbReference>
<evidence type="ECO:0000313" key="2">
    <source>
        <dbReference type="Proteomes" id="UP000014480"/>
    </source>
</evidence>
<dbReference type="Proteomes" id="UP000014480">
    <property type="component" value="Unassembled WGS sequence"/>
</dbReference>
<reference evidence="2" key="1">
    <citation type="journal article" date="2013" name="New Phytol.">
        <title>Comparative genomic and transcriptomic analyses reveal the hemibiotrophic stage shift of Colletotrichum fungi.</title>
        <authorList>
            <person name="Gan P."/>
            <person name="Ikeda K."/>
            <person name="Irieda H."/>
            <person name="Narusaka M."/>
            <person name="O'Connell R.J."/>
            <person name="Narusaka Y."/>
            <person name="Takano Y."/>
            <person name="Kubo Y."/>
            <person name="Shirasu K."/>
        </authorList>
    </citation>
    <scope>NUCLEOTIDE SEQUENCE [LARGE SCALE GENOMIC DNA]</scope>
    <source>
        <strain evidence="2">104-T / ATCC 96160 / CBS 514.97 / LARS 414 / MAFF 240422</strain>
    </source>
</reference>
<gene>
    <name evidence="1" type="ORF">Cob_v005395</name>
</gene>
<accession>A0A484FTP3</accession>
<keyword evidence="2" id="KW-1185">Reference proteome</keyword>
<dbReference type="AlphaFoldDB" id="A0A484FTP3"/>
<protein>
    <submittedName>
        <fullName evidence="1">Uncharacterized protein</fullName>
    </submittedName>
</protein>
<organism evidence="1 2">
    <name type="scientific">Colletotrichum orbiculare (strain 104-T / ATCC 96160 / CBS 514.97 / LARS 414 / MAFF 240422)</name>
    <name type="common">Cucumber anthracnose fungus</name>
    <name type="synonym">Colletotrichum lagenarium</name>
    <dbReference type="NCBI Taxonomy" id="1213857"/>
    <lineage>
        <taxon>Eukaryota</taxon>
        <taxon>Fungi</taxon>
        <taxon>Dikarya</taxon>
        <taxon>Ascomycota</taxon>
        <taxon>Pezizomycotina</taxon>
        <taxon>Sordariomycetes</taxon>
        <taxon>Hypocreomycetidae</taxon>
        <taxon>Glomerellales</taxon>
        <taxon>Glomerellaceae</taxon>
        <taxon>Colletotrichum</taxon>
        <taxon>Colletotrichum orbiculare species complex</taxon>
    </lineage>
</organism>
<evidence type="ECO:0000313" key="1">
    <source>
        <dbReference type="EMBL" id="TDZ21819.1"/>
    </source>
</evidence>
<sequence>MDLSLPIAADAGPVEAQEQSKHAGNLGASQHRGLSLRMSLFVCIHTASILSVFQPTTDQYRTVSAANAIRCISKSRKETAWCQAASACNPGGKASNLLLVRDPSAPNRLSQAPTNSSALA</sequence>
<proteinExistence type="predicted"/>
<name>A0A484FTP3_COLOR</name>
<comment type="caution">
    <text evidence="1">The sequence shown here is derived from an EMBL/GenBank/DDBJ whole genome shotgun (WGS) entry which is preliminary data.</text>
</comment>